<dbReference type="AlphaFoldDB" id="A0A915KL44"/>
<feature type="compositionally biased region" description="Basic and acidic residues" evidence="1">
    <location>
        <begin position="1"/>
        <end position="10"/>
    </location>
</feature>
<sequence>MRNIRADNLAKKTKLKQRIRDKEVESRDKKAVPEKMKELMDIQKLTVEKENIATTIKDI</sequence>
<organism evidence="2 3">
    <name type="scientific">Romanomermis culicivorax</name>
    <name type="common">Nematode worm</name>
    <dbReference type="NCBI Taxonomy" id="13658"/>
    <lineage>
        <taxon>Eukaryota</taxon>
        <taxon>Metazoa</taxon>
        <taxon>Ecdysozoa</taxon>
        <taxon>Nematoda</taxon>
        <taxon>Enoplea</taxon>
        <taxon>Dorylaimia</taxon>
        <taxon>Mermithida</taxon>
        <taxon>Mermithoidea</taxon>
        <taxon>Mermithidae</taxon>
        <taxon>Romanomermis</taxon>
    </lineage>
</organism>
<feature type="compositionally biased region" description="Basic and acidic residues" evidence="1">
    <location>
        <begin position="18"/>
        <end position="32"/>
    </location>
</feature>
<dbReference type="WBParaSite" id="nRc.2.0.1.t39557-RA">
    <property type="protein sequence ID" value="nRc.2.0.1.t39557-RA"/>
    <property type="gene ID" value="nRc.2.0.1.g39557"/>
</dbReference>
<accession>A0A915KL44</accession>
<evidence type="ECO:0000313" key="3">
    <source>
        <dbReference type="WBParaSite" id="nRc.2.0.1.t39557-RA"/>
    </source>
</evidence>
<keyword evidence="2" id="KW-1185">Reference proteome</keyword>
<dbReference type="Proteomes" id="UP000887565">
    <property type="component" value="Unplaced"/>
</dbReference>
<name>A0A915KL44_ROMCU</name>
<feature type="region of interest" description="Disordered" evidence="1">
    <location>
        <begin position="1"/>
        <end position="32"/>
    </location>
</feature>
<proteinExistence type="predicted"/>
<reference evidence="3" key="1">
    <citation type="submission" date="2022-11" db="UniProtKB">
        <authorList>
            <consortium name="WormBaseParasite"/>
        </authorList>
    </citation>
    <scope>IDENTIFICATION</scope>
</reference>
<protein>
    <submittedName>
        <fullName evidence="3">Uncharacterized protein</fullName>
    </submittedName>
</protein>
<evidence type="ECO:0000313" key="2">
    <source>
        <dbReference type="Proteomes" id="UP000887565"/>
    </source>
</evidence>
<evidence type="ECO:0000256" key="1">
    <source>
        <dbReference type="SAM" id="MobiDB-lite"/>
    </source>
</evidence>